<dbReference type="OrthoDB" id="9774675at2"/>
<dbReference type="Proteomes" id="UP000006050">
    <property type="component" value="Chromosome"/>
</dbReference>
<keyword evidence="4 5" id="KW-0560">Oxidoreductase</keyword>
<evidence type="ECO:0000313" key="7">
    <source>
        <dbReference type="EMBL" id="AFL83497.1"/>
    </source>
</evidence>
<name>I3Z2M9_BELBD</name>
<protein>
    <submittedName>
        <fullName evidence="7">Phytoene desaturase</fullName>
    </submittedName>
</protein>
<dbReference type="STRING" id="866536.Belba_0850"/>
<dbReference type="KEGG" id="bbd:Belba_0850"/>
<evidence type="ECO:0000256" key="2">
    <source>
        <dbReference type="ARBA" id="ARBA00006046"/>
    </source>
</evidence>
<dbReference type="PANTHER" id="PTHR43734:SF1">
    <property type="entry name" value="PHYTOENE DESATURASE"/>
    <property type="match status" value="1"/>
</dbReference>
<dbReference type="InterPro" id="IPR014105">
    <property type="entry name" value="Carotenoid/retinoid_OxRdtase"/>
</dbReference>
<dbReference type="EMBL" id="CP003281">
    <property type="protein sequence ID" value="AFL83497.1"/>
    <property type="molecule type" value="Genomic_DNA"/>
</dbReference>
<feature type="domain" description="Amine oxidase" evidence="6">
    <location>
        <begin position="13"/>
        <end position="488"/>
    </location>
</feature>
<dbReference type="RefSeq" id="WP_014771505.1">
    <property type="nucleotide sequence ID" value="NC_018010.1"/>
</dbReference>
<dbReference type="GO" id="GO:0016491">
    <property type="term" value="F:oxidoreductase activity"/>
    <property type="evidence" value="ECO:0007669"/>
    <property type="project" value="UniProtKB-KW"/>
</dbReference>
<comment type="pathway">
    <text evidence="1 5">Carotenoid biosynthesis.</text>
</comment>
<dbReference type="HOGENOM" id="CLU_019722_2_1_10"/>
<proteinExistence type="inferred from homology"/>
<dbReference type="PANTHER" id="PTHR43734">
    <property type="entry name" value="PHYTOENE DESATURASE"/>
    <property type="match status" value="1"/>
</dbReference>
<dbReference type="NCBIfam" id="TIGR02734">
    <property type="entry name" value="crtI_fam"/>
    <property type="match status" value="1"/>
</dbReference>
<accession>I3Z2M9</accession>
<dbReference type="PATRIC" id="fig|866536.3.peg.875"/>
<dbReference type="SUPFAM" id="SSF51905">
    <property type="entry name" value="FAD/NAD(P)-binding domain"/>
    <property type="match status" value="1"/>
</dbReference>
<evidence type="ECO:0000256" key="3">
    <source>
        <dbReference type="ARBA" id="ARBA00022746"/>
    </source>
</evidence>
<evidence type="ECO:0000256" key="5">
    <source>
        <dbReference type="RuleBase" id="RU362075"/>
    </source>
</evidence>
<dbReference type="InterPro" id="IPR002937">
    <property type="entry name" value="Amino_oxidase"/>
</dbReference>
<dbReference type="Pfam" id="PF01593">
    <property type="entry name" value="Amino_oxidase"/>
    <property type="match status" value="1"/>
</dbReference>
<organism evidence="7 8">
    <name type="scientific">Belliella baltica (strain DSM 15883 / CIP 108006 / LMG 21964 / BA134)</name>
    <dbReference type="NCBI Taxonomy" id="866536"/>
    <lineage>
        <taxon>Bacteria</taxon>
        <taxon>Pseudomonadati</taxon>
        <taxon>Bacteroidota</taxon>
        <taxon>Cytophagia</taxon>
        <taxon>Cytophagales</taxon>
        <taxon>Cyclobacteriaceae</taxon>
        <taxon>Belliella</taxon>
    </lineage>
</organism>
<evidence type="ECO:0000256" key="4">
    <source>
        <dbReference type="ARBA" id="ARBA00023002"/>
    </source>
</evidence>
<gene>
    <name evidence="7" type="ordered locus">Belba_0850</name>
</gene>
<dbReference type="GO" id="GO:0016117">
    <property type="term" value="P:carotenoid biosynthetic process"/>
    <property type="evidence" value="ECO:0007669"/>
    <property type="project" value="UniProtKB-KW"/>
</dbReference>
<dbReference type="InterPro" id="IPR036188">
    <property type="entry name" value="FAD/NAD-bd_sf"/>
</dbReference>
<dbReference type="AlphaFoldDB" id="I3Z2M9"/>
<keyword evidence="8" id="KW-1185">Reference proteome</keyword>
<dbReference type="Gene3D" id="3.50.50.60">
    <property type="entry name" value="FAD/NAD(P)-binding domain"/>
    <property type="match status" value="2"/>
</dbReference>
<evidence type="ECO:0000259" key="6">
    <source>
        <dbReference type="Pfam" id="PF01593"/>
    </source>
</evidence>
<keyword evidence="3 5" id="KW-0125">Carotenoid biosynthesis</keyword>
<reference evidence="8" key="1">
    <citation type="submission" date="2012-06" db="EMBL/GenBank/DDBJ databases">
        <title>The complete genome of Belliella baltica DSM 15883.</title>
        <authorList>
            <person name="Lucas S."/>
            <person name="Copeland A."/>
            <person name="Lapidus A."/>
            <person name="Goodwin L."/>
            <person name="Pitluck S."/>
            <person name="Peters L."/>
            <person name="Mikhailova N."/>
            <person name="Davenport K."/>
            <person name="Kyrpides N."/>
            <person name="Mavromatis K."/>
            <person name="Pagani I."/>
            <person name="Ivanova N."/>
            <person name="Ovchinnikova G."/>
            <person name="Zeytun A."/>
            <person name="Detter J.C."/>
            <person name="Han C."/>
            <person name="Land M."/>
            <person name="Hauser L."/>
            <person name="Markowitz V."/>
            <person name="Cheng J.-F."/>
            <person name="Hugenholtz P."/>
            <person name="Woyke T."/>
            <person name="Wu D."/>
            <person name="Tindall B."/>
            <person name="Pomrenke H."/>
            <person name="Brambilla E."/>
            <person name="Klenk H.-P."/>
            <person name="Eisen J.A."/>
        </authorList>
    </citation>
    <scope>NUCLEOTIDE SEQUENCE [LARGE SCALE GENOMIC DNA]</scope>
    <source>
        <strain evidence="8">DSM 15883 / CIP 108006 / LMG 21964 / BA134</strain>
    </source>
</reference>
<dbReference type="eggNOG" id="COG1233">
    <property type="taxonomic scope" value="Bacteria"/>
</dbReference>
<evidence type="ECO:0000313" key="8">
    <source>
        <dbReference type="Proteomes" id="UP000006050"/>
    </source>
</evidence>
<comment type="similarity">
    <text evidence="2 5">Belongs to the carotenoid/retinoid oxidoreductase family.</text>
</comment>
<evidence type="ECO:0000256" key="1">
    <source>
        <dbReference type="ARBA" id="ARBA00004829"/>
    </source>
</evidence>
<sequence>MSKNNVVVIGAGFAGLSAATHLADQGYQVTLLEKNSTPGGRARKFETEGFVFDMGPSWYWMPDVFETYFSHFGKKPSDYYELLRLDPSYAVIFGDQDFVDIPANLEEFRALLEMMEPGVGPKLDEFLKQAAYKYKVGIQDLVYRPSRSLLEFASPKLLVDMIRMDIFQSMSKHVRKFFKEDKIIRLMEFPVLFLGETANNIPALYSLMNYADIALGTWYPKGGMHKIIEGMVSLAEEKGVKFHFDAEVDHIDIENGLAKAVKTKSGKTFEADIIIAGADYNHIDRHVLQDKYSNYDDKYWDKRVMAPGSLLFYLGIDKKLKNLRHHNLFFDEPLGPHAHAIYTNPRWPEKPLFYASVPSITDPTVAPEGKENLFLLVPLAPDLEDTEEMREKYYQMIMDRLEKLTGQEIRSHVIYKRSYAHNDFKSDYHAFKGNAYGLANTLLQTAILKPSLKNKKVKNLYYTGQLTVPGPGVPPSLISGHVVAKEVIKENNL</sequence>